<comment type="function">
    <text evidence="2">Catalyzes the epimerization of the C3' and C5'positions of dTDP-6-deoxy-D-xylo-4-hexulose, forming dTDP-6-deoxy-L-lyxo-4-hexulose.</text>
</comment>
<dbReference type="UniPathway" id="UPA00124"/>
<dbReference type="NCBIfam" id="TIGR01221">
    <property type="entry name" value="rmlC"/>
    <property type="match status" value="1"/>
</dbReference>
<evidence type="ECO:0000313" key="4">
    <source>
        <dbReference type="Proteomes" id="UP000470772"/>
    </source>
</evidence>
<dbReference type="GO" id="GO:0005829">
    <property type="term" value="C:cytosol"/>
    <property type="evidence" value="ECO:0007669"/>
    <property type="project" value="TreeGrafter"/>
</dbReference>
<comment type="subunit">
    <text evidence="2">Homodimer.</text>
</comment>
<evidence type="ECO:0000313" key="3">
    <source>
        <dbReference type="EMBL" id="MUN28453.1"/>
    </source>
</evidence>
<dbReference type="CDD" id="cd00438">
    <property type="entry name" value="cupin_RmlC"/>
    <property type="match status" value="1"/>
</dbReference>
<dbReference type="GO" id="GO:0019305">
    <property type="term" value="P:dTDP-rhamnose biosynthetic process"/>
    <property type="evidence" value="ECO:0007669"/>
    <property type="project" value="UniProtKB-UniRule"/>
</dbReference>
<keyword evidence="2 3" id="KW-0413">Isomerase</keyword>
<comment type="caution">
    <text evidence="3">The sequence shown here is derived from an EMBL/GenBank/DDBJ whole genome shotgun (WGS) entry which is preliminary data.</text>
</comment>
<dbReference type="OrthoDB" id="2990at2157"/>
<feature type="site" description="Participates in a stacking interaction with the thymidine ring of dTDP-4-oxo-6-deoxyglucose" evidence="1">
    <location>
        <position position="136"/>
    </location>
</feature>
<comment type="catalytic activity">
    <reaction evidence="2">
        <text>dTDP-4-dehydro-6-deoxy-alpha-D-glucose = dTDP-4-dehydro-beta-L-rhamnose</text>
        <dbReference type="Rhea" id="RHEA:16969"/>
        <dbReference type="ChEBI" id="CHEBI:57649"/>
        <dbReference type="ChEBI" id="CHEBI:62830"/>
        <dbReference type="EC" id="5.1.3.13"/>
    </reaction>
</comment>
<name>A0A6A9QRL6_SULME</name>
<dbReference type="GO" id="GO:0000271">
    <property type="term" value="P:polysaccharide biosynthetic process"/>
    <property type="evidence" value="ECO:0007669"/>
    <property type="project" value="TreeGrafter"/>
</dbReference>
<dbReference type="EMBL" id="WGGD01000005">
    <property type="protein sequence ID" value="MUN28453.1"/>
    <property type="molecule type" value="Genomic_DNA"/>
</dbReference>
<dbReference type="AlphaFoldDB" id="A0A6A9QRL6"/>
<dbReference type="PANTHER" id="PTHR21047:SF2">
    <property type="entry name" value="THYMIDINE DIPHOSPHO-4-KETO-RHAMNOSE 3,5-EPIMERASE"/>
    <property type="match status" value="1"/>
</dbReference>
<gene>
    <name evidence="3" type="primary">rfbC</name>
    <name evidence="3" type="ORF">GC250_02995</name>
</gene>
<dbReference type="SUPFAM" id="SSF51182">
    <property type="entry name" value="RmlC-like cupins"/>
    <property type="match status" value="1"/>
</dbReference>
<reference evidence="3 4" key="1">
    <citation type="submission" date="2019-10" db="EMBL/GenBank/DDBJ databases">
        <title>Sequencing and Assembly of Multiple Reported Metal-Biooxidizing Members of the Extremely Thermoacidophilic Archaeal Family Sulfolobaceae.</title>
        <authorList>
            <person name="Counts J.A."/>
            <person name="Kelly R.M."/>
        </authorList>
    </citation>
    <scope>NUCLEOTIDE SEQUENCE [LARGE SCALE GENOMIC DNA]</scope>
    <source>
        <strain evidence="3 4">DSM 6482</strain>
    </source>
</reference>
<comment type="similarity">
    <text evidence="2">Belongs to the dTDP-4-dehydrorhamnose 3,5-epimerase family.</text>
</comment>
<organism evidence="3 4">
    <name type="scientific">Sulfuracidifex metallicus DSM 6482 = JCM 9184</name>
    <dbReference type="NCBI Taxonomy" id="523847"/>
    <lineage>
        <taxon>Archaea</taxon>
        <taxon>Thermoproteota</taxon>
        <taxon>Thermoprotei</taxon>
        <taxon>Sulfolobales</taxon>
        <taxon>Sulfolobaceae</taxon>
        <taxon>Sulfuracidifex</taxon>
    </lineage>
</organism>
<dbReference type="Proteomes" id="UP000470772">
    <property type="component" value="Unassembled WGS sequence"/>
</dbReference>
<dbReference type="InterPro" id="IPR000888">
    <property type="entry name" value="RmlC-like"/>
</dbReference>
<dbReference type="EC" id="5.1.3.13" evidence="2"/>
<comment type="pathway">
    <text evidence="2">Carbohydrate biosynthesis; dTDP-L-rhamnose biosynthesis.</text>
</comment>
<dbReference type="InterPro" id="IPR014710">
    <property type="entry name" value="RmlC-like_jellyroll"/>
</dbReference>
<dbReference type="RefSeq" id="WP_054838019.1">
    <property type="nucleotide sequence ID" value="NZ_BBBY01000004.1"/>
</dbReference>
<dbReference type="GO" id="GO:0008830">
    <property type="term" value="F:dTDP-4-dehydrorhamnose 3,5-epimerase activity"/>
    <property type="evidence" value="ECO:0007669"/>
    <property type="project" value="UniProtKB-UniRule"/>
</dbReference>
<evidence type="ECO:0000256" key="2">
    <source>
        <dbReference type="RuleBase" id="RU364069"/>
    </source>
</evidence>
<dbReference type="InterPro" id="IPR011051">
    <property type="entry name" value="RmlC_Cupin_sf"/>
</dbReference>
<proteinExistence type="inferred from homology"/>
<accession>A0A6A9QRL6</accession>
<sequence length="183" mass="20890">MPFQFKETPISGVIHISSKRFEDKRGFFMELFKLDEMKALGISQFVQGNMSFSKKGIIRGLHYQINPFPQGKLVTVSKGSIADVAVDIRKGSPTFGKYVMYILNPGEMLWIPPGFAHGFQALEESYVIYFITHSKFSPQHERCIKWNDDEIGIKWPLKEEILSDKDMSCPPLSLAENNFIYSG</sequence>
<dbReference type="PANTHER" id="PTHR21047">
    <property type="entry name" value="DTDP-6-DEOXY-D-GLUCOSE-3,5 EPIMERASE"/>
    <property type="match status" value="1"/>
</dbReference>
<keyword evidence="4" id="KW-1185">Reference proteome</keyword>
<evidence type="ECO:0000256" key="1">
    <source>
        <dbReference type="PIRSR" id="PIRSR600888-3"/>
    </source>
</evidence>
<dbReference type="Pfam" id="PF00908">
    <property type="entry name" value="dTDP_sugar_isom"/>
    <property type="match status" value="1"/>
</dbReference>
<protein>
    <recommendedName>
        <fullName evidence="2">dTDP-4-dehydrorhamnose 3,5-epimerase</fullName>
        <ecNumber evidence="2">5.1.3.13</ecNumber>
    </recommendedName>
    <alternativeName>
        <fullName evidence="2">Thymidine diphospho-4-keto-rhamnose 3,5-epimerase</fullName>
    </alternativeName>
</protein>
<dbReference type="Gene3D" id="2.60.120.10">
    <property type="entry name" value="Jelly Rolls"/>
    <property type="match status" value="1"/>
</dbReference>